<keyword evidence="8 10" id="KW-0299">Galactose metabolism</keyword>
<evidence type="ECO:0000256" key="3">
    <source>
        <dbReference type="ARBA" id="ARBA00004947"/>
    </source>
</evidence>
<dbReference type="InterPro" id="IPR000766">
    <property type="entry name" value="GalP_uridyl_Trfase_II"/>
</dbReference>
<dbReference type="HAMAP" id="MF_00571">
    <property type="entry name" value="GalP_UDP_trans"/>
    <property type="match status" value="1"/>
</dbReference>
<accession>A0A143YKM9</accession>
<dbReference type="UniPathway" id="UPA00214"/>
<dbReference type="InterPro" id="IPR005849">
    <property type="entry name" value="GalP_Utransf_N"/>
</dbReference>
<keyword evidence="6 10" id="KW-0808">Transferase</keyword>
<protein>
    <recommendedName>
        <fullName evidence="10">Galactose-1-phosphate uridylyltransferase</fullName>
        <shortName evidence="10">Gal-1-P uridylyltransferase</shortName>
        <ecNumber evidence="10">2.7.7.12</ecNumber>
    </recommendedName>
    <alternativeName>
        <fullName evidence="10">UDP-glucose--hexose-1-phosphate uridylyltransferase</fullName>
    </alternativeName>
</protein>
<dbReference type="NCBIfam" id="NF003629">
    <property type="entry name" value="PRK05270.1-2"/>
    <property type="match status" value="1"/>
</dbReference>
<dbReference type="PANTHER" id="PTHR39191">
    <property type="entry name" value="GALACTOSE-1-PHOSPHATE URIDYLYLTRANSFERASE"/>
    <property type="match status" value="1"/>
</dbReference>
<proteinExistence type="inferred from homology"/>
<feature type="domain" description="Galactose-1-phosphate uridyl transferase C-terminal" evidence="12">
    <location>
        <begin position="254"/>
        <end position="447"/>
    </location>
</feature>
<dbReference type="RefSeq" id="WP_087032682.1">
    <property type="nucleotide sequence ID" value="NZ_FJNE01000003.1"/>
</dbReference>
<dbReference type="Proteomes" id="UP000242754">
    <property type="component" value="Unassembled WGS sequence"/>
</dbReference>
<organism evidence="13 14">
    <name type="scientific">Trichococcus palustris</name>
    <dbReference type="NCBI Taxonomy" id="140314"/>
    <lineage>
        <taxon>Bacteria</taxon>
        <taxon>Bacillati</taxon>
        <taxon>Bacillota</taxon>
        <taxon>Bacilli</taxon>
        <taxon>Lactobacillales</taxon>
        <taxon>Carnobacteriaceae</taxon>
        <taxon>Trichococcus</taxon>
    </lineage>
</organism>
<dbReference type="GO" id="GO:0008108">
    <property type="term" value="F:UDP-glucose:hexose-1-phosphate uridylyltransferase activity"/>
    <property type="evidence" value="ECO:0007669"/>
    <property type="project" value="UniProtKB-UniRule"/>
</dbReference>
<evidence type="ECO:0000256" key="4">
    <source>
        <dbReference type="ARBA" id="ARBA00008706"/>
    </source>
</evidence>
<gene>
    <name evidence="10" type="primary">galT</name>
    <name evidence="13" type="ORF">Tpal_1302</name>
</gene>
<dbReference type="GO" id="GO:0005737">
    <property type="term" value="C:cytoplasm"/>
    <property type="evidence" value="ECO:0007669"/>
    <property type="project" value="UniProtKB-SubCell"/>
</dbReference>
<name>A0A143YKM9_9LACT</name>
<feature type="domain" description="Galactose-1-phosphate uridyl transferase N-terminal" evidence="11">
    <location>
        <begin position="30"/>
        <end position="238"/>
    </location>
</feature>
<dbReference type="GO" id="GO:0006012">
    <property type="term" value="P:galactose metabolic process"/>
    <property type="evidence" value="ECO:0007669"/>
    <property type="project" value="UniProtKB-UniRule"/>
</dbReference>
<dbReference type="InterPro" id="IPR005850">
    <property type="entry name" value="GalP_Utransf_C"/>
</dbReference>
<keyword evidence="5 10" id="KW-0963">Cytoplasm</keyword>
<dbReference type="Pfam" id="PF02744">
    <property type="entry name" value="GalP_UDP_tr_C"/>
    <property type="match status" value="1"/>
</dbReference>
<comment type="subcellular location">
    <subcellularLocation>
        <location evidence="2 10">Cytoplasm</location>
    </subcellularLocation>
</comment>
<dbReference type="InterPro" id="IPR023425">
    <property type="entry name" value="GalP_uridyl_Trfase_II_CS"/>
</dbReference>
<dbReference type="STRING" id="140314.SAMN04488076_12912"/>
<comment type="catalytic activity">
    <reaction evidence="1 10">
        <text>alpha-D-galactose 1-phosphate + UDP-alpha-D-glucose = alpha-D-glucose 1-phosphate + UDP-alpha-D-galactose</text>
        <dbReference type="Rhea" id="RHEA:13989"/>
        <dbReference type="ChEBI" id="CHEBI:58336"/>
        <dbReference type="ChEBI" id="CHEBI:58601"/>
        <dbReference type="ChEBI" id="CHEBI:58885"/>
        <dbReference type="ChEBI" id="CHEBI:66914"/>
        <dbReference type="EC" id="2.7.7.12"/>
    </reaction>
</comment>
<dbReference type="PROSITE" id="PS01163">
    <property type="entry name" value="GAL_P_UDP_TRANSF_II"/>
    <property type="match status" value="1"/>
</dbReference>
<dbReference type="PIRSF" id="PIRSF006005">
    <property type="entry name" value="GalT_BS"/>
    <property type="match status" value="1"/>
</dbReference>
<dbReference type="PANTHER" id="PTHR39191:SF1">
    <property type="entry name" value="DUF4922 DOMAIN-CONTAINING PROTEIN"/>
    <property type="match status" value="1"/>
</dbReference>
<evidence type="ECO:0000256" key="6">
    <source>
        <dbReference type="ARBA" id="ARBA00022679"/>
    </source>
</evidence>
<dbReference type="EMBL" id="FJNE01000003">
    <property type="protein sequence ID" value="CZQ90719.1"/>
    <property type="molecule type" value="Genomic_DNA"/>
</dbReference>
<comment type="similarity">
    <text evidence="4 10">Belongs to the galactose-1-phosphate uridylyltransferase type 2 family.</text>
</comment>
<evidence type="ECO:0000259" key="11">
    <source>
        <dbReference type="Pfam" id="PF01087"/>
    </source>
</evidence>
<dbReference type="Pfam" id="PF01087">
    <property type="entry name" value="GalP_UDP_transf"/>
    <property type="match status" value="1"/>
</dbReference>
<dbReference type="EC" id="2.7.7.12" evidence="10"/>
<dbReference type="NCBIfam" id="TIGR01239">
    <property type="entry name" value="galT_2"/>
    <property type="match status" value="1"/>
</dbReference>
<evidence type="ECO:0000256" key="2">
    <source>
        <dbReference type="ARBA" id="ARBA00004496"/>
    </source>
</evidence>
<keyword evidence="9 10" id="KW-0119">Carbohydrate metabolism</keyword>
<evidence type="ECO:0000259" key="12">
    <source>
        <dbReference type="Pfam" id="PF02744"/>
    </source>
</evidence>
<evidence type="ECO:0000256" key="10">
    <source>
        <dbReference type="HAMAP-Rule" id="MF_00571"/>
    </source>
</evidence>
<evidence type="ECO:0000256" key="8">
    <source>
        <dbReference type="ARBA" id="ARBA00023144"/>
    </source>
</evidence>
<keyword evidence="14" id="KW-1185">Reference proteome</keyword>
<dbReference type="NCBIfam" id="NF003633">
    <property type="entry name" value="PRK05270.2-2"/>
    <property type="match status" value="1"/>
</dbReference>
<evidence type="ECO:0000313" key="13">
    <source>
        <dbReference type="EMBL" id="CZQ90719.1"/>
    </source>
</evidence>
<keyword evidence="7 10" id="KW-0548">Nucleotidyltransferase</keyword>
<evidence type="ECO:0000256" key="5">
    <source>
        <dbReference type="ARBA" id="ARBA00022490"/>
    </source>
</evidence>
<dbReference type="AlphaFoldDB" id="A0A143YKM9"/>
<evidence type="ECO:0000256" key="7">
    <source>
        <dbReference type="ARBA" id="ARBA00022695"/>
    </source>
</evidence>
<sequence>MVKSGKGDTIDQTVVDFIENGIQAGDSDGMDRIVLRNQLLLLIGKDALDTQLMPTTPMPERLDLLDVLVDWAVSAGTIPDYQYSREILEAQIMSLVTPLPSVMNRFFWGKYKESPRKATDYFYRLSKNNDYIKTRSIAKNIAFKHQSEYGELEITINLSKPEKDPKQIALARHASESVYPACQLCMENEGYAGRVDHPARGNHRIVRMSLNGEQWGFQYSPYAYYDEHCIFLLNEHKPMKLDGHTFGKLLGIVTQFPHYFVGSNADLPIVGGSILSHDHYQGGKHTFAMAEAPIEVPFRMGKFPSISAGIVKWPMSVIRLVGTNEEEMVEAATFVLAAWRGYSDERVAILAESNGTPHNTITPIARMREGKFELDLVLRNNRTSKEFPDGIFHPHLDVQHIKKENIGLIEVMGLAILPPRLKEELQEVEKYLLGEDANVAEYHQEWADGLMAKGPQAGSDVKQLVKDEVGEAFLKVLQDAGVFKRTEEGQKAFMNFVDTLR</sequence>
<evidence type="ECO:0000256" key="9">
    <source>
        <dbReference type="ARBA" id="ARBA00023277"/>
    </source>
</evidence>
<comment type="pathway">
    <text evidence="3 10">Carbohydrate metabolism; galactose metabolism.</text>
</comment>
<evidence type="ECO:0000313" key="14">
    <source>
        <dbReference type="Proteomes" id="UP000242754"/>
    </source>
</evidence>
<dbReference type="OrthoDB" id="2293at2"/>
<evidence type="ECO:0000256" key="1">
    <source>
        <dbReference type="ARBA" id="ARBA00001107"/>
    </source>
</evidence>
<reference evidence="13 14" key="1">
    <citation type="submission" date="2016-02" db="EMBL/GenBank/DDBJ databases">
        <authorList>
            <person name="Wen L."/>
            <person name="He K."/>
            <person name="Yang H."/>
        </authorList>
    </citation>
    <scope>NUCLEOTIDE SEQUENCE [LARGE SCALE GENOMIC DNA]</scope>
    <source>
        <strain evidence="13">Trichococcus palustris</strain>
    </source>
</reference>